<protein>
    <submittedName>
        <fullName evidence="1">Uncharacterized protein</fullName>
    </submittedName>
</protein>
<keyword evidence="2" id="KW-1185">Reference proteome</keyword>
<sequence length="17" mass="2055">MSTRKLFKFLTNLIKTL</sequence>
<dbReference type="VEuPathDB" id="VectorBase:LDEU009057"/>
<reference evidence="1 2" key="1">
    <citation type="journal article" date="2018" name="Gigascience">
        <title>Genomes of trombidid mites reveal novel predicted allergens and laterally-transferred genes associated with secondary metabolism.</title>
        <authorList>
            <person name="Dong X."/>
            <person name="Chaisiri K."/>
            <person name="Xia D."/>
            <person name="Armstrong S.D."/>
            <person name="Fang Y."/>
            <person name="Donnelly M.J."/>
            <person name="Kadowaki T."/>
            <person name="McGarry J.W."/>
            <person name="Darby A.C."/>
            <person name="Makepeace B.L."/>
        </authorList>
    </citation>
    <scope>NUCLEOTIDE SEQUENCE [LARGE SCALE GENOMIC DNA]</scope>
    <source>
        <strain evidence="1">UoL-UT</strain>
    </source>
</reference>
<accession>A0A443S616</accession>
<proteinExistence type="predicted"/>
<evidence type="ECO:0000313" key="1">
    <source>
        <dbReference type="EMBL" id="RWS22982.1"/>
    </source>
</evidence>
<gene>
    <name evidence="1" type="ORF">B4U80_05582</name>
</gene>
<evidence type="ECO:0000313" key="2">
    <source>
        <dbReference type="Proteomes" id="UP000288716"/>
    </source>
</evidence>
<dbReference type="Proteomes" id="UP000288716">
    <property type="component" value="Unassembled WGS sequence"/>
</dbReference>
<name>A0A443S616_9ACAR</name>
<organism evidence="1 2">
    <name type="scientific">Leptotrombidium deliense</name>
    <dbReference type="NCBI Taxonomy" id="299467"/>
    <lineage>
        <taxon>Eukaryota</taxon>
        <taxon>Metazoa</taxon>
        <taxon>Ecdysozoa</taxon>
        <taxon>Arthropoda</taxon>
        <taxon>Chelicerata</taxon>
        <taxon>Arachnida</taxon>
        <taxon>Acari</taxon>
        <taxon>Acariformes</taxon>
        <taxon>Trombidiformes</taxon>
        <taxon>Prostigmata</taxon>
        <taxon>Anystina</taxon>
        <taxon>Parasitengona</taxon>
        <taxon>Trombiculoidea</taxon>
        <taxon>Trombiculidae</taxon>
        <taxon>Leptotrombidium</taxon>
    </lineage>
</organism>
<dbReference type="EMBL" id="NCKV01007404">
    <property type="protein sequence ID" value="RWS22982.1"/>
    <property type="molecule type" value="Genomic_DNA"/>
</dbReference>
<comment type="caution">
    <text evidence="1">The sequence shown here is derived from an EMBL/GenBank/DDBJ whole genome shotgun (WGS) entry which is preliminary data.</text>
</comment>
<dbReference type="AlphaFoldDB" id="A0A443S616"/>